<sequence>MNSFQESYQRSESSKQESTRAIPVQPVTSSIQENYQRRTTSTTQETTHAVPVPVPVQPMSSLQVRPAVFTKMLLGVFSKHLEHLQGKRPR</sequence>
<dbReference type="EMBL" id="KN549728">
    <property type="protein sequence ID" value="KHJ96216.1"/>
    <property type="molecule type" value="Genomic_DNA"/>
</dbReference>
<keyword evidence="3" id="KW-1185">Reference proteome</keyword>
<proteinExistence type="predicted"/>
<dbReference type="Proteomes" id="UP000053660">
    <property type="component" value="Unassembled WGS sequence"/>
</dbReference>
<evidence type="ECO:0000313" key="2">
    <source>
        <dbReference type="EMBL" id="KHJ96216.1"/>
    </source>
</evidence>
<evidence type="ECO:0000313" key="3">
    <source>
        <dbReference type="Proteomes" id="UP000053660"/>
    </source>
</evidence>
<feature type="region of interest" description="Disordered" evidence="1">
    <location>
        <begin position="1"/>
        <end position="51"/>
    </location>
</feature>
<name>A0A0B1TJF6_OESDE</name>
<evidence type="ECO:0000256" key="1">
    <source>
        <dbReference type="SAM" id="MobiDB-lite"/>
    </source>
</evidence>
<protein>
    <submittedName>
        <fullName evidence="2">Uncharacterized protein</fullName>
    </submittedName>
</protein>
<organism evidence="2 3">
    <name type="scientific">Oesophagostomum dentatum</name>
    <name type="common">Nodular worm</name>
    <dbReference type="NCBI Taxonomy" id="61180"/>
    <lineage>
        <taxon>Eukaryota</taxon>
        <taxon>Metazoa</taxon>
        <taxon>Ecdysozoa</taxon>
        <taxon>Nematoda</taxon>
        <taxon>Chromadorea</taxon>
        <taxon>Rhabditida</taxon>
        <taxon>Rhabditina</taxon>
        <taxon>Rhabditomorpha</taxon>
        <taxon>Strongyloidea</taxon>
        <taxon>Strongylidae</taxon>
        <taxon>Oesophagostomum</taxon>
    </lineage>
</organism>
<feature type="compositionally biased region" description="Polar residues" evidence="1">
    <location>
        <begin position="1"/>
        <end position="11"/>
    </location>
</feature>
<gene>
    <name evidence="2" type="ORF">OESDEN_03827</name>
</gene>
<feature type="compositionally biased region" description="Low complexity" evidence="1">
    <location>
        <begin position="37"/>
        <end position="51"/>
    </location>
</feature>
<reference evidence="2 3" key="1">
    <citation type="submission" date="2014-03" db="EMBL/GenBank/DDBJ databases">
        <title>Draft genome of the hookworm Oesophagostomum dentatum.</title>
        <authorList>
            <person name="Mitreva M."/>
        </authorList>
    </citation>
    <scope>NUCLEOTIDE SEQUENCE [LARGE SCALE GENOMIC DNA]</scope>
    <source>
        <strain evidence="2 3">OD-Hann</strain>
    </source>
</reference>
<accession>A0A0B1TJF6</accession>
<dbReference type="AlphaFoldDB" id="A0A0B1TJF6"/>